<evidence type="ECO:0000313" key="5">
    <source>
        <dbReference type="EMBL" id="KAF9694658.1"/>
    </source>
</evidence>
<feature type="region of interest" description="Disordered" evidence="1">
    <location>
        <begin position="745"/>
        <end position="818"/>
    </location>
</feature>
<dbReference type="Pfam" id="PF10214">
    <property type="entry name" value="Rrn6_beta-prop"/>
    <property type="match status" value="1"/>
</dbReference>
<dbReference type="AlphaFoldDB" id="A0A8H7MGZ5"/>
<feature type="region of interest" description="Disordered" evidence="1">
    <location>
        <begin position="945"/>
        <end position="993"/>
    </location>
</feature>
<feature type="compositionally biased region" description="Low complexity" evidence="1">
    <location>
        <begin position="805"/>
        <end position="814"/>
    </location>
</feature>
<gene>
    <name evidence="5" type="ORF">EKO04_007296</name>
</gene>
<keyword evidence="6" id="KW-1185">Reference proteome</keyword>
<evidence type="ECO:0000259" key="2">
    <source>
        <dbReference type="Pfam" id="PF10214"/>
    </source>
</evidence>
<evidence type="ECO:0000259" key="4">
    <source>
        <dbReference type="Pfam" id="PF20640"/>
    </source>
</evidence>
<dbReference type="EMBL" id="RZGK01000013">
    <property type="protein sequence ID" value="KAF9694658.1"/>
    <property type="molecule type" value="Genomic_DNA"/>
</dbReference>
<sequence length="993" mass="109884">MADSSLSNQNYGWPGLSTYDLDSREWTFSRQPSSRKLKQVAGWQLAVPAATDVPPARTSTNATTIRKDARRLTHDHPQLVPAIRQLPELNLVSDAVTSAATIYDPLVGDLLSFGTVFLKKYGRPNRIAALPGGPSGNILRLLIVGQQKQGWGTDKSVWLSGPTLKDADVGYWNEDAAPIQQVCFARAQSGNSFLAVRLPSRTVILRPSYHRGRQAAKPSTYYELPPSLVSARPILEINLEQTGGTPHADVTFNPDYQFQFGIVDHQYKWSVWQIERRAKRDEYSVSRLTGGDLLPNEDALPDDGDGWARILWAGDSNTLIVCNRRHLSLISIGGKASEYLQMLPLVPQRSTDWILDIKRHPQHQNRFFVLTNTKILVIAVTTPSATVDGTTGQAGAMTLLARRHYRGDEDLTLHLSVATLADDAAHVFLCSRLNKLTQVHYFEDRPSGPLDLVGQDPVSLDLVVPAAAHVTHMHLDTLQYGTREQWQYNEINSVAHSYLQRAIPFYQLTVALSDLSVVQTVLVEETDADYEMLVWSKIIHTDRTLYAWPTVGEMDDFVAPNGLLGTATPQSKLKSQDLRLLPHSDLTLERTMDYTSIYDVLVHKGQDAASMRNGIAMDVLTERLREMMKVDGDTVDPGHGHVMEALDSIVVVNDIDEASTEIDELFATDDLEHSLALHHIAPPRVLRLPESEEQSVAFLYDTILQYWIAPLPAEIPIPVRQAKERLARRVAVEVALASARLRPKIDASSTQPDVNPGDTMSLPILPSKPGDVASVGSATNIFHSSLPTPPQSSVPPSSQPPSSPSLPEFSTPPSAGDPLSRLRRYLTINNESLTPTVIHPNVSELLSHWKPGTDPGSYDWEATERSLRPETPDEVSQELHEKERKKKERRERRQRREDELMRAKSQTSSQPIFAQPQFPRSSPGPTFGGMAASSQVLIPMSSQVPSQFQTQGGGFGGFGGIHSTVPQSQVEPGRFGGRPDKKKKKGKSRVSGF</sequence>
<evidence type="ECO:0000313" key="6">
    <source>
        <dbReference type="Proteomes" id="UP000651452"/>
    </source>
</evidence>
<feature type="compositionally biased region" description="Gly residues" evidence="1">
    <location>
        <begin position="951"/>
        <end position="960"/>
    </location>
</feature>
<comment type="caution">
    <text evidence="5">The sequence shown here is derived from an EMBL/GenBank/DDBJ whole genome shotgun (WGS) entry which is preliminary data.</text>
</comment>
<reference evidence="5" key="2">
    <citation type="submission" date="2020-09" db="EMBL/GenBank/DDBJ databases">
        <title>Reference genome assembly for Australian Ascochyta lentis isolate Al4.</title>
        <authorList>
            <person name="Lee R.C."/>
            <person name="Farfan-Caceres L.M."/>
            <person name="Debler J.W."/>
            <person name="Williams A.H."/>
            <person name="Henares B.M."/>
        </authorList>
    </citation>
    <scope>NUCLEOTIDE SEQUENCE</scope>
    <source>
        <strain evidence="5">Al4</strain>
    </source>
</reference>
<feature type="compositionally biased region" description="Basic residues" evidence="1">
    <location>
        <begin position="883"/>
        <end position="893"/>
    </location>
</feature>
<dbReference type="Pfam" id="PF20640">
    <property type="entry name" value="Rrn6_HB"/>
    <property type="match status" value="1"/>
</dbReference>
<dbReference type="Pfam" id="PF20639">
    <property type="entry name" value="Rrn6_K-rich"/>
    <property type="match status" value="1"/>
</dbReference>
<dbReference type="PANTHER" id="PTHR28221">
    <property type="entry name" value="RNA POLYMERASE I-SPECIFIC TRANSCRIPTION INITIATION FACTOR RRN6"/>
    <property type="match status" value="1"/>
</dbReference>
<feature type="compositionally biased region" description="Pro residues" evidence="1">
    <location>
        <begin position="787"/>
        <end position="804"/>
    </location>
</feature>
<dbReference type="GO" id="GO:0070860">
    <property type="term" value="C:RNA polymerase I core factor complex"/>
    <property type="evidence" value="ECO:0007669"/>
    <property type="project" value="TreeGrafter"/>
</dbReference>
<proteinExistence type="predicted"/>
<reference evidence="5" key="1">
    <citation type="submission" date="2018-12" db="EMBL/GenBank/DDBJ databases">
        <authorList>
            <person name="Syme R.A."/>
            <person name="Farfan-Caceres L."/>
            <person name="Lichtenzveig J."/>
        </authorList>
    </citation>
    <scope>NUCLEOTIDE SEQUENCE</scope>
    <source>
        <strain evidence="5">Al4</strain>
    </source>
</reference>
<feature type="domain" description="RRN6 helical bundle" evidence="4">
    <location>
        <begin position="554"/>
        <end position="738"/>
    </location>
</feature>
<accession>A0A8H7MGZ5</accession>
<dbReference type="InterPro" id="IPR019350">
    <property type="entry name" value="RNA_pol_I-sp_TIF_RRN6-like"/>
</dbReference>
<feature type="compositionally biased region" description="Polar residues" evidence="1">
    <location>
        <begin position="904"/>
        <end position="922"/>
    </location>
</feature>
<evidence type="ECO:0008006" key="7">
    <source>
        <dbReference type="Google" id="ProtNLM"/>
    </source>
</evidence>
<feature type="compositionally biased region" description="Basic residues" evidence="1">
    <location>
        <begin position="980"/>
        <end position="993"/>
    </location>
</feature>
<dbReference type="InterPro" id="IPR048537">
    <property type="entry name" value="RRN6_HB"/>
</dbReference>
<feature type="domain" description="RRN6 K-rich C-terminal" evidence="3">
    <location>
        <begin position="842"/>
        <end position="993"/>
    </location>
</feature>
<dbReference type="OrthoDB" id="4090074at2759"/>
<name>A0A8H7MGZ5_9PLEO</name>
<dbReference type="GO" id="GO:0001163">
    <property type="term" value="F:RNA polymerase I transcription regulatory region sequence-specific DNA binding"/>
    <property type="evidence" value="ECO:0007669"/>
    <property type="project" value="TreeGrafter"/>
</dbReference>
<dbReference type="GO" id="GO:0042790">
    <property type="term" value="P:nucleolar large rRNA transcription by RNA polymerase I"/>
    <property type="evidence" value="ECO:0007669"/>
    <property type="project" value="TreeGrafter"/>
</dbReference>
<organism evidence="5 6">
    <name type="scientific">Ascochyta lentis</name>
    <dbReference type="NCBI Taxonomy" id="205686"/>
    <lineage>
        <taxon>Eukaryota</taxon>
        <taxon>Fungi</taxon>
        <taxon>Dikarya</taxon>
        <taxon>Ascomycota</taxon>
        <taxon>Pezizomycotina</taxon>
        <taxon>Dothideomycetes</taxon>
        <taxon>Pleosporomycetidae</taxon>
        <taxon>Pleosporales</taxon>
        <taxon>Pleosporineae</taxon>
        <taxon>Didymellaceae</taxon>
        <taxon>Ascochyta</taxon>
    </lineage>
</organism>
<feature type="compositionally biased region" description="Basic and acidic residues" evidence="1">
    <location>
        <begin position="862"/>
        <end position="882"/>
    </location>
</feature>
<feature type="region of interest" description="Disordered" evidence="1">
    <location>
        <begin position="850"/>
        <end position="922"/>
    </location>
</feature>
<protein>
    <recommendedName>
        <fullName evidence="7">RNA polymerase I-specific transcription initiation factor RRN6-like protein</fullName>
    </recommendedName>
</protein>
<dbReference type="GO" id="GO:0001179">
    <property type="term" value="F:RNA polymerase I general transcription initiation factor binding"/>
    <property type="evidence" value="ECO:0007669"/>
    <property type="project" value="TreeGrafter"/>
</dbReference>
<dbReference type="Proteomes" id="UP000651452">
    <property type="component" value="Unassembled WGS sequence"/>
</dbReference>
<dbReference type="InterPro" id="IPR048536">
    <property type="entry name" value="Rrn6_K-rich"/>
</dbReference>
<dbReference type="PANTHER" id="PTHR28221:SF2">
    <property type="entry name" value="RNA POLYMERASE I-SPECIFIC TRANSCRIPTION INITIATION FACTOR RRN6"/>
    <property type="match status" value="1"/>
</dbReference>
<dbReference type="InterPro" id="IPR048535">
    <property type="entry name" value="RRN6_beta-prop"/>
</dbReference>
<feature type="domain" description="RRN6 beta-propeller" evidence="2">
    <location>
        <begin position="104"/>
        <end position="462"/>
    </location>
</feature>
<evidence type="ECO:0000256" key="1">
    <source>
        <dbReference type="SAM" id="MobiDB-lite"/>
    </source>
</evidence>
<evidence type="ECO:0000259" key="3">
    <source>
        <dbReference type="Pfam" id="PF20639"/>
    </source>
</evidence>